<dbReference type="Proteomes" id="UP000500938">
    <property type="component" value="Chromosome"/>
</dbReference>
<dbReference type="GO" id="GO:0030435">
    <property type="term" value="P:sporulation resulting in formation of a cellular spore"/>
    <property type="evidence" value="ECO:0007669"/>
    <property type="project" value="InterPro"/>
</dbReference>
<accession>A0A6M4IKG8</accession>
<evidence type="ECO:0000313" key="4">
    <source>
        <dbReference type="Proteomes" id="UP000500938"/>
    </source>
</evidence>
<evidence type="ECO:0000313" key="3">
    <source>
        <dbReference type="EMBL" id="QJR35544.1"/>
    </source>
</evidence>
<dbReference type="Pfam" id="PF08486">
    <property type="entry name" value="SpoIID"/>
    <property type="match status" value="1"/>
</dbReference>
<keyword evidence="1" id="KW-0732">Signal</keyword>
<dbReference type="AlphaFoldDB" id="A0A6M4IKG8"/>
<reference evidence="3 4" key="1">
    <citation type="submission" date="2020-05" db="EMBL/GenBank/DDBJ databases">
        <title>Complete genome sequence of Gemmatimonas greenlandica TET16.</title>
        <authorList>
            <person name="Zeng Y."/>
        </authorList>
    </citation>
    <scope>NUCLEOTIDE SEQUENCE [LARGE SCALE GENOMIC DNA]</scope>
    <source>
        <strain evidence="3 4">TET16</strain>
    </source>
</reference>
<dbReference type="KEGG" id="ggr:HKW67_08505"/>
<dbReference type="PROSITE" id="PS51257">
    <property type="entry name" value="PROKAR_LIPOPROTEIN"/>
    <property type="match status" value="1"/>
</dbReference>
<dbReference type="EMBL" id="CP053085">
    <property type="protein sequence ID" value="QJR35544.1"/>
    <property type="molecule type" value="Genomic_DNA"/>
</dbReference>
<gene>
    <name evidence="3" type="ORF">HKW67_08505</name>
</gene>
<dbReference type="NCBIfam" id="TIGR02669">
    <property type="entry name" value="SpoIID_LytB"/>
    <property type="match status" value="1"/>
</dbReference>
<feature type="domain" description="Sporulation stage II protein D amidase enhancer LytB N-terminal" evidence="2">
    <location>
        <begin position="150"/>
        <end position="246"/>
    </location>
</feature>
<name>A0A6M4IKG8_9BACT</name>
<proteinExistence type="predicted"/>
<organism evidence="3 4">
    <name type="scientific">Gemmatimonas groenlandica</name>
    <dbReference type="NCBI Taxonomy" id="2732249"/>
    <lineage>
        <taxon>Bacteria</taxon>
        <taxon>Pseudomonadati</taxon>
        <taxon>Gemmatimonadota</taxon>
        <taxon>Gemmatimonadia</taxon>
        <taxon>Gemmatimonadales</taxon>
        <taxon>Gemmatimonadaceae</taxon>
        <taxon>Gemmatimonas</taxon>
    </lineage>
</organism>
<keyword evidence="4" id="KW-1185">Reference proteome</keyword>
<dbReference type="InterPro" id="IPR013486">
    <property type="entry name" value="SpoIID/LytB"/>
</dbReference>
<feature type="signal peptide" evidence="1">
    <location>
        <begin position="1"/>
        <end position="23"/>
    </location>
</feature>
<evidence type="ECO:0000256" key="1">
    <source>
        <dbReference type="SAM" id="SignalP"/>
    </source>
</evidence>
<protein>
    <submittedName>
        <fullName evidence="3">SpoIID/LytB domain-containing protein</fullName>
    </submittedName>
</protein>
<dbReference type="InterPro" id="IPR013693">
    <property type="entry name" value="SpoIID/LytB_N"/>
</dbReference>
<dbReference type="RefSeq" id="WP_171224975.1">
    <property type="nucleotide sequence ID" value="NZ_CP053085.1"/>
</dbReference>
<sequence length="442" mass="47738">MRSLIAGAFGTLVAAAAFTVACAPRGGSMGPSAPTPVMQGPITGEAHGRLDGRDRMARIALAGKAQQAPVSATGRWRIDEQGGRTKLVTGQGAENWRVEQQGGLLRVAGDNGDATPWREGPFVARAVDGGSALRYDNRRYRGELWFTPTDSGILVVNRLPVEEYLRGVVPIELGTRQPADRAALEAQAIAARSYAYIRVPSDESVEPRSGWHMVATVQNQVYAGLDVEAPIVNEAIDNTAGLVIRYNGLLVDAPYYSSCGGRTAAPKESWRDVREEPYLQSVDDTDPRTGRPYCDISPRNHWTAEFDEAQLSETVRRALVAAGARDPRPGVVTEMRVEGRTASGRATALVLRTDRGDVTVRNNEIRNVLRDARGAILSSTYFSVDRESRARGHLTGVSLHGHGNGHGVGMCQWGAIGRSRAGIDARTILRHYYPGTVVGFAD</sequence>
<feature type="chain" id="PRO_5026762630" evidence="1">
    <location>
        <begin position="24"/>
        <end position="442"/>
    </location>
</feature>
<evidence type="ECO:0000259" key="2">
    <source>
        <dbReference type="Pfam" id="PF08486"/>
    </source>
</evidence>